<keyword evidence="1" id="KW-0812">Transmembrane</keyword>
<evidence type="ECO:0000313" key="2">
    <source>
        <dbReference type="EMBL" id="TYR36316.1"/>
    </source>
</evidence>
<dbReference type="AlphaFoldDB" id="A0A5D4H6D4"/>
<organism evidence="2 3">
    <name type="scientific">Sphingobacterium phlebotomi</name>
    <dbReference type="NCBI Taxonomy" id="2605433"/>
    <lineage>
        <taxon>Bacteria</taxon>
        <taxon>Pseudomonadati</taxon>
        <taxon>Bacteroidota</taxon>
        <taxon>Sphingobacteriia</taxon>
        <taxon>Sphingobacteriales</taxon>
        <taxon>Sphingobacteriaceae</taxon>
        <taxon>Sphingobacterium</taxon>
    </lineage>
</organism>
<keyword evidence="1" id="KW-0472">Membrane</keyword>
<keyword evidence="1" id="KW-1133">Transmembrane helix</keyword>
<dbReference type="EMBL" id="VTAV01000005">
    <property type="protein sequence ID" value="TYR36316.1"/>
    <property type="molecule type" value="Genomic_DNA"/>
</dbReference>
<accession>A0A5D4H6D4</accession>
<protein>
    <submittedName>
        <fullName evidence="2">Uncharacterized protein</fullName>
    </submittedName>
</protein>
<dbReference type="Proteomes" id="UP000322362">
    <property type="component" value="Unassembled WGS sequence"/>
</dbReference>
<comment type="caution">
    <text evidence="2">The sequence shown here is derived from an EMBL/GenBank/DDBJ whole genome shotgun (WGS) entry which is preliminary data.</text>
</comment>
<gene>
    <name evidence="2" type="ORF">FXV77_10435</name>
</gene>
<evidence type="ECO:0000313" key="3">
    <source>
        <dbReference type="Proteomes" id="UP000322362"/>
    </source>
</evidence>
<keyword evidence="3" id="KW-1185">Reference proteome</keyword>
<name>A0A5D4H6D4_9SPHI</name>
<dbReference type="RefSeq" id="WP_148919167.1">
    <property type="nucleotide sequence ID" value="NZ_VTAV01000005.1"/>
</dbReference>
<proteinExistence type="predicted"/>
<feature type="transmembrane region" description="Helical" evidence="1">
    <location>
        <begin position="6"/>
        <end position="27"/>
    </location>
</feature>
<reference evidence="2 3" key="1">
    <citation type="submission" date="2019-08" db="EMBL/GenBank/DDBJ databases">
        <title>Phlebobacter frassis gen. nov. sp. nov., a new member of family Sphingobacteriaceae isolated from sand fly rearing media.</title>
        <authorList>
            <person name="Kakumanu M.L."/>
            <person name="Marayati B.F."/>
            <person name="Wada-Katsumata A."/>
            <person name="Wasserberg G."/>
            <person name="Schal C."/>
            <person name="Apperson C.S."/>
            <person name="Ponnusamy L."/>
        </authorList>
    </citation>
    <scope>NUCLEOTIDE SEQUENCE [LARGE SCALE GENOMIC DNA]</scope>
    <source>
        <strain evidence="2 3">SSI9</strain>
    </source>
</reference>
<sequence>MKNSKVMTYVLLALVIGIWGYVIYTILAKVGGDDTDMPTLVVRPVVESDLSYYRWKDSLEYDTLYRSPFSAEDQLLELVSEEPTSDGEYQVYEEPYDPLAYAPAMDVQYLGYIENESQRQRIALIQINGRQYYMHPKEQIDGVTLINVNPTDIKIKTDYQTLTIAKQ</sequence>
<evidence type="ECO:0000256" key="1">
    <source>
        <dbReference type="SAM" id="Phobius"/>
    </source>
</evidence>